<gene>
    <name evidence="3" type="ORF">JIN81_04050</name>
</gene>
<dbReference type="InterPro" id="IPR007890">
    <property type="entry name" value="CHASE2"/>
</dbReference>
<dbReference type="PANTHER" id="PTHR43081:SF1">
    <property type="entry name" value="ADENYLATE CYCLASE, TERMINAL-DIFFERENTIATION SPECIFIC"/>
    <property type="match status" value="1"/>
</dbReference>
<dbReference type="GO" id="GO:0006171">
    <property type="term" value="P:cAMP biosynthetic process"/>
    <property type="evidence" value="ECO:0007669"/>
    <property type="project" value="TreeGrafter"/>
</dbReference>
<evidence type="ECO:0000256" key="1">
    <source>
        <dbReference type="SAM" id="Phobius"/>
    </source>
</evidence>
<dbReference type="SMART" id="SM00044">
    <property type="entry name" value="CYCc"/>
    <property type="match status" value="1"/>
</dbReference>
<dbReference type="InterPro" id="IPR001054">
    <property type="entry name" value="A/G_cyclase"/>
</dbReference>
<name>A0A934R913_9BACT</name>
<feature type="transmembrane region" description="Helical" evidence="1">
    <location>
        <begin position="343"/>
        <end position="363"/>
    </location>
</feature>
<dbReference type="PROSITE" id="PS50125">
    <property type="entry name" value="GUANYLATE_CYCLASE_2"/>
    <property type="match status" value="1"/>
</dbReference>
<dbReference type="EMBL" id="JAENII010000002">
    <property type="protein sequence ID" value="MBK1826178.1"/>
    <property type="molecule type" value="Genomic_DNA"/>
</dbReference>
<evidence type="ECO:0000313" key="3">
    <source>
        <dbReference type="EMBL" id="MBK1826178.1"/>
    </source>
</evidence>
<accession>A0A934R913</accession>
<keyword evidence="1" id="KW-0812">Transmembrane</keyword>
<comment type="caution">
    <text evidence="3">The sequence shown here is derived from an EMBL/GenBank/DDBJ whole genome shotgun (WGS) entry which is preliminary data.</text>
</comment>
<keyword evidence="4" id="KW-1185">Reference proteome</keyword>
<evidence type="ECO:0000259" key="2">
    <source>
        <dbReference type="PROSITE" id="PS50125"/>
    </source>
</evidence>
<dbReference type="GO" id="GO:0035556">
    <property type="term" value="P:intracellular signal transduction"/>
    <property type="evidence" value="ECO:0007669"/>
    <property type="project" value="InterPro"/>
</dbReference>
<dbReference type="PANTHER" id="PTHR43081">
    <property type="entry name" value="ADENYLATE CYCLASE, TERMINAL-DIFFERENTIATION SPECIFIC-RELATED"/>
    <property type="match status" value="1"/>
</dbReference>
<feature type="transmembrane region" description="Helical" evidence="1">
    <location>
        <begin position="316"/>
        <end position="337"/>
    </location>
</feature>
<dbReference type="CDD" id="cd07302">
    <property type="entry name" value="CHD"/>
    <property type="match status" value="1"/>
</dbReference>
<dbReference type="Pfam" id="PF00211">
    <property type="entry name" value="Guanylate_cyc"/>
    <property type="match status" value="1"/>
</dbReference>
<dbReference type="InterPro" id="IPR050697">
    <property type="entry name" value="Adenylyl/Guanylyl_Cyclase_3/4"/>
</dbReference>
<organism evidence="3 4">
    <name type="scientific">Haloferula rosea</name>
    <dbReference type="NCBI Taxonomy" id="490093"/>
    <lineage>
        <taxon>Bacteria</taxon>
        <taxon>Pseudomonadati</taxon>
        <taxon>Verrucomicrobiota</taxon>
        <taxon>Verrucomicrobiia</taxon>
        <taxon>Verrucomicrobiales</taxon>
        <taxon>Verrucomicrobiaceae</taxon>
        <taxon>Haloferula</taxon>
    </lineage>
</organism>
<dbReference type="Gene3D" id="3.30.70.1230">
    <property type="entry name" value="Nucleotide cyclase"/>
    <property type="match status" value="1"/>
</dbReference>
<keyword evidence="1" id="KW-1133">Transmembrane helix</keyword>
<reference evidence="3" key="1">
    <citation type="submission" date="2021-01" db="EMBL/GenBank/DDBJ databases">
        <title>Modified the classification status of verrucomicrobia.</title>
        <authorList>
            <person name="Feng X."/>
        </authorList>
    </citation>
    <scope>NUCLEOTIDE SEQUENCE</scope>
    <source>
        <strain evidence="3">KCTC 22201</strain>
    </source>
</reference>
<keyword evidence="1" id="KW-0472">Membrane</keyword>
<dbReference type="AlphaFoldDB" id="A0A934R913"/>
<dbReference type="SUPFAM" id="SSF55073">
    <property type="entry name" value="Nucleotide cyclase"/>
    <property type="match status" value="1"/>
</dbReference>
<sequence length="607" mass="66626">MDRVDRVLLDELLRYGEGASVRDDFVLLGIDDASLGNFGAGEDEVASNPVLKMMTSRFPWDRRVWASVIDRLADAGARCIVVDLILDAPSDPVADQALAEAIGRHKDRVILASSLAPTAQSGGDSFANLEPYDPFLGFNYDTRVGFANFQVDPVDGVVREARYRTTLGRENGRELMGEEELMSLAGRVIEMMGGEVPEGERMLRFAHGGELGATEVYAPVSLAEVFMEATWKGNFQSGDFFRDKVVIIGPVAPRFQDIHATPVGPLTGPQLHLQAATCGLEGAFVRESSRPTTVFWLGALASVAFLPWFRRPVPAAMAALGVVAAVMIVAFSCVQYGALWVPVVSGVVVVVVSFVATQVDRLLREQFERRRLRHAFRRLVSRDVADRLVDDPTKYREMAAGRVREVVVLFSDVRGFTARSERQSPQETVQQLNEYLSAMVKVVFRHGGTLDKFIGDAVMAHWGALDDGHEGDHTMSALVTAREMQKELRNLNDVWMAQGSEPLEIGIGLHRGEVIAGEIGSEERSEFGVIGDAVNLSSRLEGLCKPFGAEIIYSELISEGESAVDLGRVRVKGRHESVRLFAEGDTRRIRARLEAIQPEGDGVRDLS</sequence>
<dbReference type="Pfam" id="PF05226">
    <property type="entry name" value="CHASE2"/>
    <property type="match status" value="1"/>
</dbReference>
<evidence type="ECO:0000313" key="4">
    <source>
        <dbReference type="Proteomes" id="UP000658278"/>
    </source>
</evidence>
<feature type="domain" description="Guanylate cyclase" evidence="2">
    <location>
        <begin position="407"/>
        <end position="541"/>
    </location>
</feature>
<dbReference type="Proteomes" id="UP000658278">
    <property type="component" value="Unassembled WGS sequence"/>
</dbReference>
<dbReference type="InterPro" id="IPR029787">
    <property type="entry name" value="Nucleotide_cyclase"/>
</dbReference>
<protein>
    <submittedName>
        <fullName evidence="3">Adenylate/guanylate cyclase domain-containing protein</fullName>
    </submittedName>
</protein>
<proteinExistence type="predicted"/>
<dbReference type="SMART" id="SM01080">
    <property type="entry name" value="CHASE2"/>
    <property type="match status" value="1"/>
</dbReference>
<dbReference type="GO" id="GO:0004016">
    <property type="term" value="F:adenylate cyclase activity"/>
    <property type="evidence" value="ECO:0007669"/>
    <property type="project" value="UniProtKB-ARBA"/>
</dbReference>